<organism evidence="1 2">
    <name type="scientific">Acidovorax soli</name>
    <dbReference type="NCBI Taxonomy" id="592050"/>
    <lineage>
        <taxon>Bacteria</taxon>
        <taxon>Pseudomonadati</taxon>
        <taxon>Pseudomonadota</taxon>
        <taxon>Betaproteobacteria</taxon>
        <taxon>Burkholderiales</taxon>
        <taxon>Comamonadaceae</taxon>
        <taxon>Acidovorax</taxon>
    </lineage>
</organism>
<dbReference type="EMBL" id="JACHLK010000015">
    <property type="protein sequence ID" value="MBB6562955.1"/>
    <property type="molecule type" value="Genomic_DNA"/>
</dbReference>
<reference evidence="1 2" key="1">
    <citation type="submission" date="2020-08" db="EMBL/GenBank/DDBJ databases">
        <title>Functional genomics of gut bacteria from endangered species of beetles.</title>
        <authorList>
            <person name="Carlos-Shanley C."/>
        </authorList>
    </citation>
    <scope>NUCLEOTIDE SEQUENCE [LARGE SCALE GENOMIC DNA]</scope>
    <source>
        <strain evidence="1 2">S00198</strain>
    </source>
</reference>
<dbReference type="Proteomes" id="UP000575083">
    <property type="component" value="Unassembled WGS sequence"/>
</dbReference>
<name>A0A7X0PJ86_9BURK</name>
<evidence type="ECO:0000313" key="2">
    <source>
        <dbReference type="Proteomes" id="UP000575083"/>
    </source>
</evidence>
<gene>
    <name evidence="1" type="ORF">HNP48_005672</name>
</gene>
<keyword evidence="2" id="KW-1185">Reference proteome</keyword>
<evidence type="ECO:0000313" key="1">
    <source>
        <dbReference type="EMBL" id="MBB6562955.1"/>
    </source>
</evidence>
<dbReference type="RefSeq" id="WP_184863456.1">
    <property type="nucleotide sequence ID" value="NZ_JACHLK010000015.1"/>
</dbReference>
<protein>
    <submittedName>
        <fullName evidence="1">Uncharacterized protein</fullName>
    </submittedName>
</protein>
<proteinExistence type="predicted"/>
<comment type="caution">
    <text evidence="1">The sequence shown here is derived from an EMBL/GenBank/DDBJ whole genome shotgun (WGS) entry which is preliminary data.</text>
</comment>
<dbReference type="AlphaFoldDB" id="A0A7X0PJ86"/>
<sequence>MSYDLRVWEQPAGQATPASFEEVLRTWFSLELEAPAPRPRFAALATQMAAYKGCGEAPWASDPVADAKACTKAVWTFQLPEAHRVQLLRVVAKHANALGLTVLDDQQGLALVPPDRVLPPERAGFWLETAQAVEEPTREAAAPLTLALQASRDEMRAALNALLLQHGFIAPRLALGLPYYRAQAEATYFRATPVGGQSVTLLSTTVNNVPCLAVDINVFSEEIAAIQRAIFPEQDEMFFRRQMSFWVGIFQGVYAYVPVRTQAELQRMVNEVQDPVGPILEMTRTAPDLHAVMSGTPAFPLPAPKNPQAAKSLAEHVHQSPGYAALISAWLYGGKQFQAVAQYKRASDERTAAPAMKATAVQRVDRVLDYLQKNVLRKA</sequence>
<accession>A0A7X0PJ86</accession>